<dbReference type="PROSITE" id="PS51352">
    <property type="entry name" value="THIOREDOXIN_2"/>
    <property type="match status" value="1"/>
</dbReference>
<reference evidence="8 9" key="1">
    <citation type="submission" date="2021-10" db="EMBL/GenBank/DDBJ databases">
        <title>Draft genome of Aestuariibacter halophilus JC2043.</title>
        <authorList>
            <person name="Emsley S.A."/>
            <person name="Pfannmuller K.M."/>
            <person name="Ushijima B."/>
            <person name="Saw J.H."/>
            <person name="Videau P."/>
        </authorList>
    </citation>
    <scope>NUCLEOTIDE SEQUENCE [LARGE SCALE GENOMIC DNA]</scope>
    <source>
        <strain evidence="8 9">JC2043</strain>
    </source>
</reference>
<dbReference type="Pfam" id="PF14561">
    <property type="entry name" value="TPR_20"/>
    <property type="match status" value="1"/>
</dbReference>
<evidence type="ECO:0000313" key="8">
    <source>
        <dbReference type="EMBL" id="MCC2618225.1"/>
    </source>
</evidence>
<keyword evidence="9" id="KW-1185">Reference proteome</keyword>
<comment type="similarity">
    <text evidence="1">Belongs to the thioredoxin family.</text>
</comment>
<proteinExistence type="inferred from homology"/>
<dbReference type="InterPro" id="IPR013766">
    <property type="entry name" value="Thioredoxin_domain"/>
</dbReference>
<dbReference type="RefSeq" id="WP_229162941.1">
    <property type="nucleotide sequence ID" value="NZ_JAJEWP010000008.1"/>
</dbReference>
<dbReference type="CDD" id="cd02956">
    <property type="entry name" value="ybbN"/>
    <property type="match status" value="1"/>
</dbReference>
<dbReference type="InterPro" id="IPR036249">
    <property type="entry name" value="Thioredoxin-like_sf"/>
</dbReference>
<dbReference type="InterPro" id="IPR005746">
    <property type="entry name" value="Thioredoxin"/>
</dbReference>
<comment type="caution">
    <text evidence="8">The sequence shown here is derived from an EMBL/GenBank/DDBJ whole genome shotgun (WGS) entry which is preliminary data.</text>
</comment>
<sequence length="281" mass="31292">MDNVVDITLENFQQVILQMSTEKFILVDFWADWCEPCKTLMPVLEKLAAEYSQHMILAKVNCDEQQEIAAQFGVRSLPTVMLVKDGQPIDGFAGAQPEGQIREMLQRHLPQPEDDDYQQAVALIQQGNYAEAFPLVKQAHDLNADRVDIRLALADCAVEMGNLALAKSLIAPVGLADQDGYYHAISGKIELAEQAAESPEIKALQEKLAAHPDDMQVKVDLAVQLHQAHQPEEALALLFDVLRADLNFGDAKKVTLDMINALPDGEPLKSTFRRKIYSLLY</sequence>
<dbReference type="PRINTS" id="PR00421">
    <property type="entry name" value="THIOREDOXIN"/>
</dbReference>
<evidence type="ECO:0000256" key="5">
    <source>
        <dbReference type="ARBA" id="ARBA00023284"/>
    </source>
</evidence>
<protein>
    <recommendedName>
        <fullName evidence="6">Thioredoxin</fullName>
    </recommendedName>
</protein>
<evidence type="ECO:0000256" key="4">
    <source>
        <dbReference type="ARBA" id="ARBA00023157"/>
    </source>
</evidence>
<organism evidence="8 9">
    <name type="scientific">Fluctibacter halophilus</name>
    <dbReference type="NCBI Taxonomy" id="226011"/>
    <lineage>
        <taxon>Bacteria</taxon>
        <taxon>Pseudomonadati</taxon>
        <taxon>Pseudomonadota</taxon>
        <taxon>Gammaproteobacteria</taxon>
        <taxon>Alteromonadales</taxon>
        <taxon>Alteromonadaceae</taxon>
        <taxon>Fluctibacter</taxon>
    </lineage>
</organism>
<dbReference type="Pfam" id="PF14559">
    <property type="entry name" value="TPR_19"/>
    <property type="match status" value="1"/>
</dbReference>
<evidence type="ECO:0000313" key="9">
    <source>
        <dbReference type="Proteomes" id="UP001520878"/>
    </source>
</evidence>
<name>A0ABS8GE89_9ALTE</name>
<evidence type="ECO:0000256" key="3">
    <source>
        <dbReference type="ARBA" id="ARBA00022982"/>
    </source>
</evidence>
<dbReference type="SUPFAM" id="SSF52833">
    <property type="entry name" value="Thioredoxin-like"/>
    <property type="match status" value="1"/>
</dbReference>
<dbReference type="NCBIfam" id="TIGR01068">
    <property type="entry name" value="thioredoxin"/>
    <property type="match status" value="1"/>
</dbReference>
<dbReference type="EMBL" id="JAJEWP010000008">
    <property type="protein sequence ID" value="MCC2618225.1"/>
    <property type="molecule type" value="Genomic_DNA"/>
</dbReference>
<dbReference type="PROSITE" id="PS00194">
    <property type="entry name" value="THIOREDOXIN_1"/>
    <property type="match status" value="1"/>
</dbReference>
<keyword evidence="4" id="KW-1015">Disulfide bond</keyword>
<dbReference type="Proteomes" id="UP001520878">
    <property type="component" value="Unassembled WGS sequence"/>
</dbReference>
<gene>
    <name evidence="8" type="primary">trxA</name>
    <name evidence="8" type="ORF">LJ739_18355</name>
</gene>
<evidence type="ECO:0000256" key="6">
    <source>
        <dbReference type="NCBIfam" id="TIGR01068"/>
    </source>
</evidence>
<evidence type="ECO:0000259" key="7">
    <source>
        <dbReference type="PROSITE" id="PS51352"/>
    </source>
</evidence>
<evidence type="ECO:0000256" key="1">
    <source>
        <dbReference type="ARBA" id="ARBA00008987"/>
    </source>
</evidence>
<dbReference type="InterPro" id="IPR011990">
    <property type="entry name" value="TPR-like_helical_dom_sf"/>
</dbReference>
<dbReference type="Gene3D" id="1.25.40.10">
    <property type="entry name" value="Tetratricopeptide repeat domain"/>
    <property type="match status" value="2"/>
</dbReference>
<keyword evidence="3" id="KW-0249">Electron transport</keyword>
<dbReference type="PANTHER" id="PTHR45663">
    <property type="entry name" value="GEO12009P1"/>
    <property type="match status" value="1"/>
</dbReference>
<feature type="domain" description="Thioredoxin" evidence="7">
    <location>
        <begin position="1"/>
        <end position="110"/>
    </location>
</feature>
<keyword evidence="2" id="KW-0813">Transport</keyword>
<dbReference type="PANTHER" id="PTHR45663:SF11">
    <property type="entry name" value="GEO12009P1"/>
    <property type="match status" value="1"/>
</dbReference>
<accession>A0ABS8GE89</accession>
<dbReference type="Gene3D" id="3.40.30.10">
    <property type="entry name" value="Glutaredoxin"/>
    <property type="match status" value="1"/>
</dbReference>
<dbReference type="InterPro" id="IPR017937">
    <property type="entry name" value="Thioredoxin_CS"/>
</dbReference>
<dbReference type="Pfam" id="PF00085">
    <property type="entry name" value="Thioredoxin"/>
    <property type="match status" value="1"/>
</dbReference>
<dbReference type="SUPFAM" id="SSF48452">
    <property type="entry name" value="TPR-like"/>
    <property type="match status" value="1"/>
</dbReference>
<keyword evidence="5" id="KW-0676">Redox-active center</keyword>
<evidence type="ECO:0000256" key="2">
    <source>
        <dbReference type="ARBA" id="ARBA00022448"/>
    </source>
</evidence>